<accession>A0A6A5ZSM6</accession>
<dbReference type="SUPFAM" id="SSF54695">
    <property type="entry name" value="POZ domain"/>
    <property type="match status" value="1"/>
</dbReference>
<dbReference type="PANTHER" id="PTHR47843">
    <property type="entry name" value="BTB DOMAIN-CONTAINING PROTEIN-RELATED"/>
    <property type="match status" value="1"/>
</dbReference>
<dbReference type="Proteomes" id="UP000799770">
    <property type="component" value="Unassembled WGS sequence"/>
</dbReference>
<dbReference type="Gene3D" id="3.30.710.10">
    <property type="entry name" value="Potassium Channel Kv1.1, Chain A"/>
    <property type="match status" value="1"/>
</dbReference>
<dbReference type="PANTHER" id="PTHR47843:SF2">
    <property type="entry name" value="BTB DOMAIN-CONTAINING PROTEIN"/>
    <property type="match status" value="1"/>
</dbReference>
<dbReference type="Pfam" id="PF00651">
    <property type="entry name" value="BTB"/>
    <property type="match status" value="1"/>
</dbReference>
<dbReference type="AlphaFoldDB" id="A0A6A5ZSM6"/>
<protein>
    <recommendedName>
        <fullName evidence="1">BTB domain-containing protein</fullName>
    </recommendedName>
</protein>
<dbReference type="OrthoDB" id="1022638at2759"/>
<feature type="domain" description="BTB" evidence="1">
    <location>
        <begin position="31"/>
        <end position="98"/>
    </location>
</feature>
<keyword evidence="3" id="KW-1185">Reference proteome</keyword>
<dbReference type="PROSITE" id="PS50097">
    <property type="entry name" value="BTB"/>
    <property type="match status" value="1"/>
</dbReference>
<dbReference type="CDD" id="cd18186">
    <property type="entry name" value="BTB_POZ_ZBTB_KLHL-like"/>
    <property type="match status" value="1"/>
</dbReference>
<dbReference type="InterPro" id="IPR011333">
    <property type="entry name" value="SKP1/BTB/POZ_sf"/>
</dbReference>
<organism evidence="2 3">
    <name type="scientific">Lophiotrema nucula</name>
    <dbReference type="NCBI Taxonomy" id="690887"/>
    <lineage>
        <taxon>Eukaryota</taxon>
        <taxon>Fungi</taxon>
        <taxon>Dikarya</taxon>
        <taxon>Ascomycota</taxon>
        <taxon>Pezizomycotina</taxon>
        <taxon>Dothideomycetes</taxon>
        <taxon>Pleosporomycetidae</taxon>
        <taxon>Pleosporales</taxon>
        <taxon>Lophiotremataceae</taxon>
        <taxon>Lophiotrema</taxon>
    </lineage>
</organism>
<evidence type="ECO:0000313" key="2">
    <source>
        <dbReference type="EMBL" id="KAF2121994.1"/>
    </source>
</evidence>
<evidence type="ECO:0000259" key="1">
    <source>
        <dbReference type="PROSITE" id="PS50097"/>
    </source>
</evidence>
<dbReference type="InterPro" id="IPR000210">
    <property type="entry name" value="BTB/POZ_dom"/>
</dbReference>
<reference evidence="2" key="1">
    <citation type="journal article" date="2020" name="Stud. Mycol.">
        <title>101 Dothideomycetes genomes: a test case for predicting lifestyles and emergence of pathogens.</title>
        <authorList>
            <person name="Haridas S."/>
            <person name="Albert R."/>
            <person name="Binder M."/>
            <person name="Bloem J."/>
            <person name="Labutti K."/>
            <person name="Salamov A."/>
            <person name="Andreopoulos B."/>
            <person name="Baker S."/>
            <person name="Barry K."/>
            <person name="Bills G."/>
            <person name="Bluhm B."/>
            <person name="Cannon C."/>
            <person name="Castanera R."/>
            <person name="Culley D."/>
            <person name="Daum C."/>
            <person name="Ezra D."/>
            <person name="Gonzalez J."/>
            <person name="Henrissat B."/>
            <person name="Kuo A."/>
            <person name="Liang C."/>
            <person name="Lipzen A."/>
            <person name="Lutzoni F."/>
            <person name="Magnuson J."/>
            <person name="Mondo S."/>
            <person name="Nolan M."/>
            <person name="Ohm R."/>
            <person name="Pangilinan J."/>
            <person name="Park H.-J."/>
            <person name="Ramirez L."/>
            <person name="Alfaro M."/>
            <person name="Sun H."/>
            <person name="Tritt A."/>
            <person name="Yoshinaga Y."/>
            <person name="Zwiers L.-H."/>
            <person name="Turgeon B."/>
            <person name="Goodwin S."/>
            <person name="Spatafora J."/>
            <person name="Crous P."/>
            <person name="Grigoriev I."/>
        </authorList>
    </citation>
    <scope>NUCLEOTIDE SEQUENCE</scope>
    <source>
        <strain evidence="2">CBS 627.86</strain>
    </source>
</reference>
<proteinExistence type="predicted"/>
<gene>
    <name evidence="2" type="ORF">BDV96DRAFT_593937</name>
</gene>
<name>A0A6A5ZSM6_9PLEO</name>
<evidence type="ECO:0000313" key="3">
    <source>
        <dbReference type="Proteomes" id="UP000799770"/>
    </source>
</evidence>
<dbReference type="EMBL" id="ML977311">
    <property type="protein sequence ID" value="KAF2121994.1"/>
    <property type="molecule type" value="Genomic_DNA"/>
</dbReference>
<sequence length="286" mass="32247">MANTDDARLKPMPKAPFIAKSLALPIGLGIVKVLVGSEAQEILLHEAVLTSRSLFFKKALQGRWAEAETKTVKLSEDDPETFALYAQVAYTNAIPAFDVAARPKFEKLANRSADECLSASICQKEYEQLSKLYVLAEKIQDQRARNTTAEALLAKVTEECKWIMQDERWSGNYPACLPGSEAIRIMYEGTGRLCPGRAVIIEAYVEHGSRYSIGNLERDIVPKDFAYDVADFALSYRRMSPYSSFNDFNRYEECEGQDWEIEWFDVAIWPGTYLHKNGASRVVDSD</sequence>